<dbReference type="EMBL" id="OZ035835">
    <property type="protein sequence ID" value="CAL1578261.1"/>
    <property type="molecule type" value="Genomic_DNA"/>
</dbReference>
<sequence>MGGGEWGEQHQWVSSGNVRGYNFGRTNVNCSMLLDRERRVTENAAYDIFTSVQDGCKSVASPVNGWYLLQCLASTAHITQRKPKDEWGMFVS</sequence>
<gene>
    <name evidence="1" type="ORF">KC01_LOCUS9432</name>
</gene>
<dbReference type="Proteomes" id="UP001497482">
    <property type="component" value="Chromosome 13"/>
</dbReference>
<accession>A0AAV2JPM8</accession>
<evidence type="ECO:0000313" key="1">
    <source>
        <dbReference type="EMBL" id="CAL1578261.1"/>
    </source>
</evidence>
<keyword evidence="2" id="KW-1185">Reference proteome</keyword>
<reference evidence="1 2" key="1">
    <citation type="submission" date="2024-04" db="EMBL/GenBank/DDBJ databases">
        <authorList>
            <person name="Waldvogel A.-M."/>
            <person name="Schoenle A."/>
        </authorList>
    </citation>
    <scope>NUCLEOTIDE SEQUENCE [LARGE SCALE GENOMIC DNA]</scope>
</reference>
<organism evidence="1 2">
    <name type="scientific">Knipowitschia caucasica</name>
    <name type="common">Caucasian dwarf goby</name>
    <name type="synonym">Pomatoschistus caucasicus</name>
    <dbReference type="NCBI Taxonomy" id="637954"/>
    <lineage>
        <taxon>Eukaryota</taxon>
        <taxon>Metazoa</taxon>
        <taxon>Chordata</taxon>
        <taxon>Craniata</taxon>
        <taxon>Vertebrata</taxon>
        <taxon>Euteleostomi</taxon>
        <taxon>Actinopterygii</taxon>
        <taxon>Neopterygii</taxon>
        <taxon>Teleostei</taxon>
        <taxon>Neoteleostei</taxon>
        <taxon>Acanthomorphata</taxon>
        <taxon>Gobiaria</taxon>
        <taxon>Gobiiformes</taxon>
        <taxon>Gobioidei</taxon>
        <taxon>Gobiidae</taxon>
        <taxon>Gobiinae</taxon>
        <taxon>Knipowitschia</taxon>
    </lineage>
</organism>
<protein>
    <submittedName>
        <fullName evidence="1">Uncharacterized protein</fullName>
    </submittedName>
</protein>
<dbReference type="AlphaFoldDB" id="A0AAV2JPM8"/>
<proteinExistence type="predicted"/>
<name>A0AAV2JPM8_KNICA</name>
<evidence type="ECO:0000313" key="2">
    <source>
        <dbReference type="Proteomes" id="UP001497482"/>
    </source>
</evidence>